<evidence type="ECO:0000256" key="4">
    <source>
        <dbReference type="ARBA" id="ARBA00023002"/>
    </source>
</evidence>
<evidence type="ECO:0000256" key="2">
    <source>
        <dbReference type="ARBA" id="ARBA00022630"/>
    </source>
</evidence>
<dbReference type="InterPro" id="IPR007867">
    <property type="entry name" value="GMC_OxRtase_C"/>
</dbReference>
<evidence type="ECO:0000256" key="3">
    <source>
        <dbReference type="ARBA" id="ARBA00022827"/>
    </source>
</evidence>
<name>A0ABS0F9Y9_9FLAO</name>
<proteinExistence type="inferred from homology"/>
<dbReference type="EMBL" id="JADPVI010000001">
    <property type="protein sequence ID" value="MBF8456465.1"/>
    <property type="molecule type" value="Genomic_DNA"/>
</dbReference>
<dbReference type="RefSeq" id="WP_196078986.1">
    <property type="nucleotide sequence ID" value="NZ_JADPVI010000001.1"/>
</dbReference>
<keyword evidence="3" id="KW-0274">FAD</keyword>
<dbReference type="Proteomes" id="UP000660070">
    <property type="component" value="Unassembled WGS sequence"/>
</dbReference>
<dbReference type="InterPro" id="IPR036188">
    <property type="entry name" value="FAD/NAD-bd_sf"/>
</dbReference>
<keyword evidence="8" id="KW-1185">Reference proteome</keyword>
<comment type="caution">
    <text evidence="7">The sequence shown here is derived from an EMBL/GenBank/DDBJ whole genome shotgun (WGS) entry which is preliminary data.</text>
</comment>
<dbReference type="Gene3D" id="3.50.50.60">
    <property type="entry name" value="FAD/NAD(P)-binding domain"/>
    <property type="match status" value="2"/>
</dbReference>
<dbReference type="InterPro" id="IPR000172">
    <property type="entry name" value="GMC_OxRdtase_N"/>
</dbReference>
<dbReference type="Pfam" id="PF00732">
    <property type="entry name" value="GMC_oxred_N"/>
    <property type="match status" value="1"/>
</dbReference>
<evidence type="ECO:0000259" key="5">
    <source>
        <dbReference type="Pfam" id="PF00732"/>
    </source>
</evidence>
<accession>A0ABS0F9Y9</accession>
<sequence length="511" mass="57086">MLLHYDYIIIGTGAGGGTIAKVLADTGKSILILERGGFLPQEKENWDSGAVFQEERYHTKEVWKDKEGNDLHPGTGYWIGGNTKVYGAALFRLRERDFGELQHCAGISPSWPLKYDDFEKYYDQAEKLFDVHGKTGEDPTEPFRSEPLPFEGVADEPRIADVRTALKNYGLKPFDIPLGIKLNERNRVESLCIKCDTCDGFPCLLHAKADADINCIRPIMHDSNITLMIDAMVEKLITNEAGDQIRGVETVINGEKITFTAETIIVSCGAINSAALFLKSANEKHPNGLANKSDQVGRNFMKHQSAAMLAISFTENPTKFQKTIALTDFYFGDEDFGFPMGSIQLMGKSNRYMLTDDAPIFTPVKILSEMAQHSVDWWFTGEDLPDQENRVMWKDGKIHLNYTINNEEGFDRLIKKFSKILTELEDDIKFLPENINISKKIPLAGVAHQCGTLRFGTDPETSVLDTNCKTHEIDNLYVVDGSFFPSSGAVNPSLTIIANAIRVGEHLKSLI</sequence>
<evidence type="ECO:0000313" key="8">
    <source>
        <dbReference type="Proteomes" id="UP000660070"/>
    </source>
</evidence>
<organism evidence="7 8">
    <name type="scientific">Kaistella gelatinilytica</name>
    <dbReference type="NCBI Taxonomy" id="2787636"/>
    <lineage>
        <taxon>Bacteria</taxon>
        <taxon>Pseudomonadati</taxon>
        <taxon>Bacteroidota</taxon>
        <taxon>Flavobacteriia</taxon>
        <taxon>Flavobacteriales</taxon>
        <taxon>Weeksellaceae</taxon>
        <taxon>Chryseobacterium group</taxon>
        <taxon>Kaistella</taxon>
    </lineage>
</organism>
<keyword evidence="4" id="KW-0560">Oxidoreductase</keyword>
<keyword evidence="2" id="KW-0285">Flavoprotein</keyword>
<evidence type="ECO:0000313" key="7">
    <source>
        <dbReference type="EMBL" id="MBF8456465.1"/>
    </source>
</evidence>
<evidence type="ECO:0000256" key="1">
    <source>
        <dbReference type="ARBA" id="ARBA00010790"/>
    </source>
</evidence>
<feature type="domain" description="Glucose-methanol-choline oxidoreductase N-terminal" evidence="5">
    <location>
        <begin position="6"/>
        <end position="303"/>
    </location>
</feature>
<dbReference type="PANTHER" id="PTHR46056:SF12">
    <property type="entry name" value="LONG-CHAIN-ALCOHOL OXIDASE"/>
    <property type="match status" value="1"/>
</dbReference>
<protein>
    <submittedName>
        <fullName evidence="7">GMC family oxidoreductase</fullName>
    </submittedName>
</protein>
<dbReference type="SUPFAM" id="SSF51905">
    <property type="entry name" value="FAD/NAD(P)-binding domain"/>
    <property type="match status" value="1"/>
</dbReference>
<gene>
    <name evidence="7" type="ORF">IV494_04650</name>
</gene>
<reference evidence="7 8" key="1">
    <citation type="submission" date="2020-11" db="EMBL/GenBank/DDBJ databases">
        <title>Kaistella gelatinilytica sp. nov., a flavobacterium isolated from Antarctic Soil.</title>
        <authorList>
            <person name="Li J."/>
        </authorList>
    </citation>
    <scope>NUCLEOTIDE SEQUENCE [LARGE SCALE GENOMIC DNA]</scope>
    <source>
        <strain evidence="7 8">G5-32</strain>
    </source>
</reference>
<dbReference type="Pfam" id="PF05199">
    <property type="entry name" value="GMC_oxred_C"/>
    <property type="match status" value="1"/>
</dbReference>
<comment type="similarity">
    <text evidence="1">Belongs to the GMC oxidoreductase family.</text>
</comment>
<evidence type="ECO:0000259" key="6">
    <source>
        <dbReference type="Pfam" id="PF05199"/>
    </source>
</evidence>
<feature type="domain" description="Glucose-methanol-choline oxidoreductase C-terminal" evidence="6">
    <location>
        <begin position="410"/>
        <end position="500"/>
    </location>
</feature>
<dbReference type="PANTHER" id="PTHR46056">
    <property type="entry name" value="LONG-CHAIN-ALCOHOL OXIDASE"/>
    <property type="match status" value="1"/>
</dbReference>